<dbReference type="SUPFAM" id="SSF56219">
    <property type="entry name" value="DNase I-like"/>
    <property type="match status" value="1"/>
</dbReference>
<dbReference type="Pfam" id="PF14529">
    <property type="entry name" value="Exo_endo_phos_2"/>
    <property type="match status" value="1"/>
</dbReference>
<accession>A0A016TTZ7</accession>
<dbReference type="PROSITE" id="PS50878">
    <property type="entry name" value="RT_POL"/>
    <property type="match status" value="1"/>
</dbReference>
<dbReference type="PANTHER" id="PTHR33395">
    <property type="entry name" value="TRANSCRIPTASE, PUTATIVE-RELATED-RELATED"/>
    <property type="match status" value="1"/>
</dbReference>
<dbReference type="AlphaFoldDB" id="A0A016TTZ7"/>
<dbReference type="GO" id="GO:0031012">
    <property type="term" value="C:extracellular matrix"/>
    <property type="evidence" value="ECO:0007669"/>
    <property type="project" value="TreeGrafter"/>
</dbReference>
<dbReference type="CDD" id="cd01650">
    <property type="entry name" value="RT_nLTR_like"/>
    <property type="match status" value="1"/>
</dbReference>
<keyword evidence="3" id="KW-1185">Reference proteome</keyword>
<dbReference type="PRINTS" id="PR01345">
    <property type="entry name" value="CERVTRCPTASE"/>
</dbReference>
<organism evidence="2 3">
    <name type="scientific">Ancylostoma ceylanicum</name>
    <dbReference type="NCBI Taxonomy" id="53326"/>
    <lineage>
        <taxon>Eukaryota</taxon>
        <taxon>Metazoa</taxon>
        <taxon>Ecdysozoa</taxon>
        <taxon>Nematoda</taxon>
        <taxon>Chromadorea</taxon>
        <taxon>Rhabditida</taxon>
        <taxon>Rhabditina</taxon>
        <taxon>Rhabditomorpha</taxon>
        <taxon>Strongyloidea</taxon>
        <taxon>Ancylostomatidae</taxon>
        <taxon>Ancylostomatinae</taxon>
        <taxon>Ancylostoma</taxon>
    </lineage>
</organism>
<dbReference type="InterPro" id="IPR036691">
    <property type="entry name" value="Endo/exonu/phosph_ase_sf"/>
</dbReference>
<evidence type="ECO:0000259" key="1">
    <source>
        <dbReference type="PROSITE" id="PS50878"/>
    </source>
</evidence>
<evidence type="ECO:0000313" key="3">
    <source>
        <dbReference type="Proteomes" id="UP000024635"/>
    </source>
</evidence>
<dbReference type="OrthoDB" id="5990125at2759"/>
<dbReference type="InterPro" id="IPR005135">
    <property type="entry name" value="Endo/exonuclease/phosphatase"/>
</dbReference>
<dbReference type="Pfam" id="PF00078">
    <property type="entry name" value="RVT_1"/>
    <property type="match status" value="1"/>
</dbReference>
<dbReference type="InterPro" id="IPR000477">
    <property type="entry name" value="RT_dom"/>
</dbReference>
<feature type="domain" description="Reverse transcriptase" evidence="1">
    <location>
        <begin position="421"/>
        <end position="670"/>
    </location>
</feature>
<dbReference type="InterPro" id="IPR043502">
    <property type="entry name" value="DNA/RNA_pol_sf"/>
</dbReference>
<name>A0A016TTZ7_9BILA</name>
<dbReference type="GO" id="GO:0007508">
    <property type="term" value="P:larval heart development"/>
    <property type="evidence" value="ECO:0007669"/>
    <property type="project" value="TreeGrafter"/>
</dbReference>
<dbReference type="GO" id="GO:0003824">
    <property type="term" value="F:catalytic activity"/>
    <property type="evidence" value="ECO:0007669"/>
    <property type="project" value="InterPro"/>
</dbReference>
<dbReference type="Gene3D" id="3.60.10.10">
    <property type="entry name" value="Endonuclease/exonuclease/phosphatase"/>
    <property type="match status" value="1"/>
</dbReference>
<dbReference type="PANTHER" id="PTHR33395:SF22">
    <property type="entry name" value="REVERSE TRANSCRIPTASE DOMAIN-CONTAINING PROTEIN"/>
    <property type="match status" value="1"/>
</dbReference>
<dbReference type="STRING" id="53326.A0A016TTZ7"/>
<reference evidence="3" key="1">
    <citation type="journal article" date="2015" name="Nat. Genet.">
        <title>The genome and transcriptome of the zoonotic hookworm Ancylostoma ceylanicum identify infection-specific gene families.</title>
        <authorList>
            <person name="Schwarz E.M."/>
            <person name="Hu Y."/>
            <person name="Antoshechkin I."/>
            <person name="Miller M.M."/>
            <person name="Sternberg P.W."/>
            <person name="Aroian R.V."/>
        </authorList>
    </citation>
    <scope>NUCLEOTIDE SEQUENCE</scope>
    <source>
        <strain evidence="3">HY135</strain>
    </source>
</reference>
<dbReference type="Proteomes" id="UP000024635">
    <property type="component" value="Unassembled WGS sequence"/>
</dbReference>
<protein>
    <recommendedName>
        <fullName evidence="1">Reverse transcriptase domain-containing protein</fullName>
    </recommendedName>
</protein>
<dbReference type="GO" id="GO:0061343">
    <property type="term" value="P:cell adhesion involved in heart morphogenesis"/>
    <property type="evidence" value="ECO:0007669"/>
    <property type="project" value="TreeGrafter"/>
</dbReference>
<comment type="caution">
    <text evidence="2">The sequence shown here is derived from an EMBL/GenBank/DDBJ whole genome shotgun (WGS) entry which is preliminary data.</text>
</comment>
<gene>
    <name evidence="2" type="primary">Acey_s0079.g1234</name>
    <name evidence="2" type="ORF">Y032_0079g1234</name>
</gene>
<dbReference type="SUPFAM" id="SSF56672">
    <property type="entry name" value="DNA/RNA polymerases"/>
    <property type="match status" value="1"/>
</dbReference>
<dbReference type="EMBL" id="JARK01001415">
    <property type="protein sequence ID" value="EYC05878.1"/>
    <property type="molecule type" value="Genomic_DNA"/>
</dbReference>
<proteinExistence type="predicted"/>
<sequence length="885" mass="100662">MLSGGNSYAVYRCDRDGKRHGGGVAVLLNKRLKHSLIASKNFSEFCQCVVTQIHVENSDSLIVTAYRSPSCSVKAQNDLLQFLGDIFSEYSSPIFLIGDLNFPLINWSNMTVNGCTGATATAKFVQFCKSNNLDQLVDKPTHGLNILDIVLTNNSSAVKDLSVIAPFSTSDHNVVCFSVDVKAFNPKEHYIPFRDFSKGDYSRIIDELLLVDWIELIHYSNSADECYSRYISICHALIRKYIPLVFPKQRIYALPRKLLSLRSKVAFFHRNIHIYGSSKYASTAAKLKRALALWTSAREERIARSSSSKKLFSYCNRKLKLTDEIPDLKDGDSLIHGDQQKANLFASYFEDVYRLPTKFNVELVPVTDKVIDWVDINCESVYRVLRALPNRNSTSPDGIPYAFLKNAALGLASPLSLIFNRFLLHGETPRIWKLGLVKPIHKKGPKGLVSNYRPICLTCSTSKVMERLICDQIGKFLSENRLLSNTQHGFQSKRSTSSALLSTVPLWHREVDRGNYVSVCYVDFKKAFDLISIPLLLQKLQSFGIKGCLHRFLTSFLTERNQSVVVNSAYSRTYPTVSGVPQGTCLGPLMFLLYINDLASVLPEGVHCSIFADDSKIYTISNASLLQQAIYALASWADKWELSISTEKTFVMGFGKNHPDMDFTLNGSVLVRAHEIRDLGVTYTDDFNFDRYIADITAKAKCRSNYILKAFKIRNPLLLFKLFTAYVRPLLEYCSSLWSPSRRREIDEIEKVQKSFTYRSFARKGMFELSYFSRLKKLGALTLEDRRLLSDLTFMYKLTTDEVKLDLEDLFEITPFVNLTRGHPFRIRPIRPRTTSFKNSFLCRVQTKWNTLDPGLFVYSKSSGFYQRLTTLLQSGNLDASYSRF</sequence>
<evidence type="ECO:0000313" key="2">
    <source>
        <dbReference type="EMBL" id="EYC05878.1"/>
    </source>
</evidence>